<dbReference type="EMBL" id="CAUEEQ010009118">
    <property type="protein sequence ID" value="CAJ0933168.1"/>
    <property type="molecule type" value="Genomic_DNA"/>
</dbReference>
<proteinExistence type="predicted"/>
<evidence type="ECO:0000313" key="2">
    <source>
        <dbReference type="EMBL" id="CAJ0933168.1"/>
    </source>
</evidence>
<dbReference type="Gene3D" id="2.60.40.10">
    <property type="entry name" value="Immunoglobulins"/>
    <property type="match status" value="2"/>
</dbReference>
<dbReference type="InterPro" id="IPR007110">
    <property type="entry name" value="Ig-like_dom"/>
</dbReference>
<feature type="domain" description="Ig-like" evidence="1">
    <location>
        <begin position="223"/>
        <end position="279"/>
    </location>
</feature>
<dbReference type="Proteomes" id="UP001176940">
    <property type="component" value="Unassembled WGS sequence"/>
</dbReference>
<sequence>MVGFPMPAGLNESMSLAIQIGRRLRERKSVHHLAVLSESAALNLMDLDYAKRCGFFLEPLRCPIPLRGIDATPLAKNKPQYWAQLTMCMAPAHQEVIRFLVEVDASEIGAGAVLSQRGKPQMSAPIEFTVADSFHVRYSLNLQKFYPKDIKISWCREDKSDKYVISAMETIHAGTRISLNEVFSVVRISKYLFRDPEMKIIVEWKHERTETSERRSLSVRDFPGVHTLDLSVSPMLEDGKAAALTCHISGYFPDLLSVNWFTKKDGNVTNCPEHQQMQT</sequence>
<organism evidence="2 3">
    <name type="scientific">Ranitomeya imitator</name>
    <name type="common">mimic poison frog</name>
    <dbReference type="NCBI Taxonomy" id="111125"/>
    <lineage>
        <taxon>Eukaryota</taxon>
        <taxon>Metazoa</taxon>
        <taxon>Chordata</taxon>
        <taxon>Craniata</taxon>
        <taxon>Vertebrata</taxon>
        <taxon>Euteleostomi</taxon>
        <taxon>Amphibia</taxon>
        <taxon>Batrachia</taxon>
        <taxon>Anura</taxon>
        <taxon>Neobatrachia</taxon>
        <taxon>Hyloidea</taxon>
        <taxon>Dendrobatidae</taxon>
        <taxon>Dendrobatinae</taxon>
        <taxon>Ranitomeya</taxon>
    </lineage>
</organism>
<evidence type="ECO:0000259" key="1">
    <source>
        <dbReference type="PROSITE" id="PS50835"/>
    </source>
</evidence>
<name>A0ABN9L4U2_9NEOB</name>
<comment type="caution">
    <text evidence="2">The sequence shown here is derived from an EMBL/GenBank/DDBJ whole genome shotgun (WGS) entry which is preliminary data.</text>
</comment>
<accession>A0ABN9L4U2</accession>
<keyword evidence="3" id="KW-1185">Reference proteome</keyword>
<protein>
    <recommendedName>
        <fullName evidence="1">Ig-like domain-containing protein</fullName>
    </recommendedName>
</protein>
<evidence type="ECO:0000313" key="3">
    <source>
        <dbReference type="Proteomes" id="UP001176940"/>
    </source>
</evidence>
<dbReference type="InterPro" id="IPR036179">
    <property type="entry name" value="Ig-like_dom_sf"/>
</dbReference>
<dbReference type="PROSITE" id="PS50835">
    <property type="entry name" value="IG_LIKE"/>
    <property type="match status" value="1"/>
</dbReference>
<dbReference type="SUPFAM" id="SSF48726">
    <property type="entry name" value="Immunoglobulin"/>
    <property type="match status" value="1"/>
</dbReference>
<dbReference type="InterPro" id="IPR013783">
    <property type="entry name" value="Ig-like_fold"/>
</dbReference>
<gene>
    <name evidence="2" type="ORF">RIMI_LOCUS5370592</name>
</gene>
<reference evidence="2" key="1">
    <citation type="submission" date="2023-07" db="EMBL/GenBank/DDBJ databases">
        <authorList>
            <person name="Stuckert A."/>
        </authorList>
    </citation>
    <scope>NUCLEOTIDE SEQUENCE</scope>
</reference>